<accession>A0A412B5Y4</accession>
<dbReference type="RefSeq" id="WP_118110515.1">
    <property type="nucleotide sequence ID" value="NZ_QRTF01000021.1"/>
</dbReference>
<gene>
    <name evidence="4" type="ORF">DWY96_10185</name>
</gene>
<comment type="caution">
    <text evidence="4">The sequence shown here is derived from an EMBL/GenBank/DDBJ whole genome shotgun (WGS) entry which is preliminary data.</text>
</comment>
<keyword evidence="1" id="KW-0521">NADP</keyword>
<dbReference type="SUPFAM" id="SSF51735">
    <property type="entry name" value="NAD(P)-binding Rossmann-fold domains"/>
    <property type="match status" value="1"/>
</dbReference>
<keyword evidence="2" id="KW-1133">Transmembrane helix</keyword>
<proteinExistence type="predicted"/>
<feature type="transmembrane region" description="Helical" evidence="2">
    <location>
        <begin position="233"/>
        <end position="253"/>
    </location>
</feature>
<dbReference type="InterPro" id="IPR016040">
    <property type="entry name" value="NAD(P)-bd_dom"/>
</dbReference>
<keyword evidence="2" id="KW-0812">Transmembrane</keyword>
<evidence type="ECO:0000256" key="2">
    <source>
        <dbReference type="SAM" id="Phobius"/>
    </source>
</evidence>
<dbReference type="Gene3D" id="3.40.50.720">
    <property type="entry name" value="NAD(P)-binding Rossmann-like Domain"/>
    <property type="match status" value="1"/>
</dbReference>
<organism evidence="4 5">
    <name type="scientific">Roseburia inulinivorans</name>
    <dbReference type="NCBI Taxonomy" id="360807"/>
    <lineage>
        <taxon>Bacteria</taxon>
        <taxon>Bacillati</taxon>
        <taxon>Bacillota</taxon>
        <taxon>Clostridia</taxon>
        <taxon>Lachnospirales</taxon>
        <taxon>Lachnospiraceae</taxon>
        <taxon>Roseburia</taxon>
    </lineage>
</organism>
<dbReference type="PANTHER" id="PTHR42748">
    <property type="entry name" value="NITROGEN METABOLITE REPRESSION PROTEIN NMRA FAMILY MEMBER"/>
    <property type="match status" value="1"/>
</dbReference>
<protein>
    <recommendedName>
        <fullName evidence="3">NAD(P)-binding domain-containing protein</fullName>
    </recommendedName>
</protein>
<keyword evidence="2" id="KW-0472">Membrane</keyword>
<reference evidence="4 5" key="1">
    <citation type="submission" date="2018-08" db="EMBL/GenBank/DDBJ databases">
        <title>A genome reference for cultivated species of the human gut microbiota.</title>
        <authorList>
            <person name="Zou Y."/>
            <person name="Xue W."/>
            <person name="Luo G."/>
        </authorList>
    </citation>
    <scope>NUCLEOTIDE SEQUENCE [LARGE SCALE GENOMIC DNA]</scope>
    <source>
        <strain evidence="4 5">AF28-15</strain>
    </source>
</reference>
<dbReference type="PANTHER" id="PTHR42748:SF18">
    <property type="entry name" value="NMRA-LIKE DOMAIN-CONTAINING PROTEIN"/>
    <property type="match status" value="1"/>
</dbReference>
<evidence type="ECO:0000259" key="3">
    <source>
        <dbReference type="Pfam" id="PF13460"/>
    </source>
</evidence>
<evidence type="ECO:0000256" key="1">
    <source>
        <dbReference type="ARBA" id="ARBA00022857"/>
    </source>
</evidence>
<dbReference type="InterPro" id="IPR051164">
    <property type="entry name" value="NmrA-like_oxidored"/>
</dbReference>
<dbReference type="Pfam" id="PF13460">
    <property type="entry name" value="NAD_binding_10"/>
    <property type="match status" value="1"/>
</dbReference>
<name>A0A412B5Y4_9FIRM</name>
<dbReference type="EMBL" id="QRTF01000021">
    <property type="protein sequence ID" value="RGQ48153.1"/>
    <property type="molecule type" value="Genomic_DNA"/>
</dbReference>
<evidence type="ECO:0000313" key="4">
    <source>
        <dbReference type="EMBL" id="RGQ48153.1"/>
    </source>
</evidence>
<evidence type="ECO:0000313" key="5">
    <source>
        <dbReference type="Proteomes" id="UP000283738"/>
    </source>
</evidence>
<dbReference type="AlphaFoldDB" id="A0A412B5Y4"/>
<dbReference type="Proteomes" id="UP000283738">
    <property type="component" value="Unassembled WGS sequence"/>
</dbReference>
<sequence>MNCKLAITGITGKTGEAFAEYLSMHMDNVLDKFQSGIKILARSSSRLENTKKLLPIAEITYGDLQDELYLENQLDGVDTIVHIAGIKYSENIVKVTAKCHVRRLILVHTTGIYSKYKEAGEEYRRIDSVVYDICNKEGIILTILRPTMIYGCLGDHNVHVFTKMVDKLPMMPVVNGAKYQLQPVYYKDLGRAYYQVLMNEEKTANQDFDLSGKEPITLREMLLEIGNCLGKKVHFISVPFELAFWGAVVIYIISFRNIDYREKVQRLCEPRVYSHAKATEAFGYDPVEFKVGVSKELEEYKS</sequence>
<dbReference type="InterPro" id="IPR036291">
    <property type="entry name" value="NAD(P)-bd_dom_sf"/>
</dbReference>
<feature type="domain" description="NAD(P)-binding" evidence="3">
    <location>
        <begin position="11"/>
        <end position="149"/>
    </location>
</feature>